<protein>
    <submittedName>
        <fullName evidence="6">D-alanine--poly(Phosphoribitol) ligase</fullName>
    </submittedName>
</protein>
<dbReference type="NCBIfam" id="TIGR01733">
    <property type="entry name" value="AA-adenyl-dom"/>
    <property type="match status" value="1"/>
</dbReference>
<dbReference type="PROSITE" id="PS00455">
    <property type="entry name" value="AMP_BINDING"/>
    <property type="match status" value="1"/>
</dbReference>
<dbReference type="InterPro" id="IPR025110">
    <property type="entry name" value="AMP-bd_C"/>
</dbReference>
<dbReference type="Pfam" id="PF00501">
    <property type="entry name" value="AMP-binding"/>
    <property type="match status" value="1"/>
</dbReference>
<dbReference type="InterPro" id="IPR042099">
    <property type="entry name" value="ANL_N_sf"/>
</dbReference>
<feature type="domain" description="AMP-dependent synthetase/ligase" evidence="4">
    <location>
        <begin position="29"/>
        <end position="401"/>
    </location>
</feature>
<comment type="caution">
    <text evidence="6">The sequence shown here is derived from an EMBL/GenBank/DDBJ whole genome shotgun (WGS) entry which is preliminary data.</text>
</comment>
<dbReference type="GO" id="GO:0017000">
    <property type="term" value="P:antibiotic biosynthetic process"/>
    <property type="evidence" value="ECO:0007669"/>
    <property type="project" value="UniProtKB-KW"/>
</dbReference>
<organism evidence="6 7">
    <name type="scientific">Paenibacillus sambharensis</name>
    <dbReference type="NCBI Taxonomy" id="1803190"/>
    <lineage>
        <taxon>Bacteria</taxon>
        <taxon>Bacillati</taxon>
        <taxon>Bacillota</taxon>
        <taxon>Bacilli</taxon>
        <taxon>Bacillales</taxon>
        <taxon>Paenibacillaceae</taxon>
        <taxon>Paenibacillus</taxon>
    </lineage>
</organism>
<evidence type="ECO:0000259" key="5">
    <source>
        <dbReference type="Pfam" id="PF13193"/>
    </source>
</evidence>
<dbReference type="InterPro" id="IPR045851">
    <property type="entry name" value="AMP-bd_C_sf"/>
</dbReference>
<dbReference type="AlphaFoldDB" id="A0A2W1LZ62"/>
<dbReference type="Gene3D" id="3.30.300.30">
    <property type="match status" value="1"/>
</dbReference>
<dbReference type="PANTHER" id="PTHR45527:SF1">
    <property type="entry name" value="FATTY ACID SYNTHASE"/>
    <property type="match status" value="1"/>
</dbReference>
<dbReference type="RefSeq" id="WP_111145808.1">
    <property type="nucleotide sequence ID" value="NZ_QKRB01000036.1"/>
</dbReference>
<sequence length="551" mass="60405">MQTKFPSATPRLEDGFDGGIERLHHGFLRSVRQHPANLALTVREQEWTYQMLDDTARRWAAVLSQQTGGQDKRTGIFSYRSEASYVGVLASLYAGHTFVPLNPTFPAARTKMMIERAELDALIVDKASLKPLRELLRLGATLPRLVLLTDADSEELLEVPADVADRSALMQTEPLNELPVVPADSAAYLLFTSGSTGVPKGVPITHRNVTHFLTVTQDRYQITSSDRLTQTFDQTFDLSVFDLFMAWSNGAAVCSIQPIELLSPIQFIQKQGITVWFSVPSVAALIRKQNLLHKGCMPGLRLSLFCGEALPQSTAQLWQEAAPDSVVENLYGPTELTIACASYQWDPSRSPLECVNGVVPIGSLFNGLKFGILDESGDLKSDLDKGGELCVSGPQMFPGYWRDPKQTALKQLEAVDDAGIVVTYYRTGDRVRMLSNGILAYLGRMDDQIQVQGYRVELSEIEGVLSGEPGVILSAAVGWPLEEGSAKGICAFIVGREVDLNGLAAAAGRKLPSYMVPRRFYSLEQMPLNANGKIDRKALLAILAAQEVGER</sequence>
<dbReference type="PANTHER" id="PTHR45527">
    <property type="entry name" value="NONRIBOSOMAL PEPTIDE SYNTHETASE"/>
    <property type="match status" value="1"/>
</dbReference>
<proteinExistence type="inferred from homology"/>
<evidence type="ECO:0000256" key="1">
    <source>
        <dbReference type="ARBA" id="ARBA00006432"/>
    </source>
</evidence>
<gene>
    <name evidence="6" type="ORF">DNH61_06260</name>
</gene>
<feature type="domain" description="AMP-binding enzyme C-terminal" evidence="5">
    <location>
        <begin position="460"/>
        <end position="533"/>
    </location>
</feature>
<keyword evidence="3" id="KW-0045">Antibiotic biosynthesis</keyword>
<name>A0A2W1LZ62_9BACL</name>
<evidence type="ECO:0000259" key="4">
    <source>
        <dbReference type="Pfam" id="PF00501"/>
    </source>
</evidence>
<evidence type="ECO:0000313" key="7">
    <source>
        <dbReference type="Proteomes" id="UP000249522"/>
    </source>
</evidence>
<dbReference type="GO" id="GO:0044550">
    <property type="term" value="P:secondary metabolite biosynthetic process"/>
    <property type="evidence" value="ECO:0007669"/>
    <property type="project" value="TreeGrafter"/>
</dbReference>
<keyword evidence="6" id="KW-0436">Ligase</keyword>
<dbReference type="GO" id="GO:0005737">
    <property type="term" value="C:cytoplasm"/>
    <property type="evidence" value="ECO:0007669"/>
    <property type="project" value="TreeGrafter"/>
</dbReference>
<dbReference type="SUPFAM" id="SSF56801">
    <property type="entry name" value="Acetyl-CoA synthetase-like"/>
    <property type="match status" value="1"/>
</dbReference>
<dbReference type="Gene3D" id="3.40.50.12780">
    <property type="entry name" value="N-terminal domain of ligase-like"/>
    <property type="match status" value="1"/>
</dbReference>
<dbReference type="OrthoDB" id="9765680at2"/>
<dbReference type="Pfam" id="PF13193">
    <property type="entry name" value="AMP-binding_C"/>
    <property type="match status" value="1"/>
</dbReference>
<accession>A0A2W1LZ62</accession>
<dbReference type="EMBL" id="QKRB01000036">
    <property type="protein sequence ID" value="PZD96797.1"/>
    <property type="molecule type" value="Genomic_DNA"/>
</dbReference>
<dbReference type="InterPro" id="IPR000873">
    <property type="entry name" value="AMP-dep_synth/lig_dom"/>
</dbReference>
<dbReference type="InterPro" id="IPR010071">
    <property type="entry name" value="AA_adenyl_dom"/>
</dbReference>
<evidence type="ECO:0000256" key="2">
    <source>
        <dbReference type="ARBA" id="ARBA00022737"/>
    </source>
</evidence>
<dbReference type="GO" id="GO:0043041">
    <property type="term" value="P:amino acid activation for nonribosomal peptide biosynthetic process"/>
    <property type="evidence" value="ECO:0007669"/>
    <property type="project" value="TreeGrafter"/>
</dbReference>
<dbReference type="GO" id="GO:0031177">
    <property type="term" value="F:phosphopantetheine binding"/>
    <property type="evidence" value="ECO:0007669"/>
    <property type="project" value="TreeGrafter"/>
</dbReference>
<dbReference type="GO" id="GO:0016874">
    <property type="term" value="F:ligase activity"/>
    <property type="evidence" value="ECO:0007669"/>
    <property type="project" value="UniProtKB-KW"/>
</dbReference>
<evidence type="ECO:0000313" key="6">
    <source>
        <dbReference type="EMBL" id="PZD96797.1"/>
    </source>
</evidence>
<dbReference type="InterPro" id="IPR020845">
    <property type="entry name" value="AMP-binding_CS"/>
</dbReference>
<evidence type="ECO:0000256" key="3">
    <source>
        <dbReference type="ARBA" id="ARBA00023194"/>
    </source>
</evidence>
<keyword evidence="7" id="KW-1185">Reference proteome</keyword>
<reference evidence="6 7" key="1">
    <citation type="submission" date="2018-06" db="EMBL/GenBank/DDBJ databases">
        <title>Paenibacillus imtechensis sp. nov.</title>
        <authorList>
            <person name="Pinnaka A.K."/>
            <person name="Singh H."/>
            <person name="Kaur M."/>
        </authorList>
    </citation>
    <scope>NUCLEOTIDE SEQUENCE [LARGE SCALE GENOMIC DNA]</scope>
    <source>
        <strain evidence="6 7">SMB1</strain>
    </source>
</reference>
<comment type="similarity">
    <text evidence="1">Belongs to the ATP-dependent AMP-binding enzyme family.</text>
</comment>
<dbReference type="Proteomes" id="UP000249522">
    <property type="component" value="Unassembled WGS sequence"/>
</dbReference>
<keyword evidence="2" id="KW-0677">Repeat</keyword>